<evidence type="ECO:0000259" key="1">
    <source>
        <dbReference type="Pfam" id="PF01494"/>
    </source>
</evidence>
<evidence type="ECO:0000313" key="2">
    <source>
        <dbReference type="EMBL" id="EEF25719.1"/>
    </source>
</evidence>
<name>B9TEJ7_RICCO</name>
<dbReference type="Gene3D" id="3.50.50.60">
    <property type="entry name" value="FAD/NAD(P)-binding domain"/>
    <property type="match status" value="1"/>
</dbReference>
<feature type="domain" description="FAD-binding" evidence="1">
    <location>
        <begin position="1"/>
        <end position="44"/>
    </location>
</feature>
<dbReference type="EMBL" id="EQ979058">
    <property type="protein sequence ID" value="EEF25719.1"/>
    <property type="molecule type" value="Genomic_DNA"/>
</dbReference>
<dbReference type="InterPro" id="IPR036188">
    <property type="entry name" value="FAD/NAD-bd_sf"/>
</dbReference>
<accession>B9TEJ7</accession>
<dbReference type="Proteomes" id="UP000008311">
    <property type="component" value="Unassembled WGS sequence"/>
</dbReference>
<dbReference type="AlphaFoldDB" id="B9TEJ7"/>
<reference evidence="3" key="1">
    <citation type="journal article" date="2010" name="Nat. Biotechnol.">
        <title>Draft genome sequence of the oilseed species Ricinus communis.</title>
        <authorList>
            <person name="Chan A.P."/>
            <person name="Crabtree J."/>
            <person name="Zhao Q."/>
            <person name="Lorenzi H."/>
            <person name="Orvis J."/>
            <person name="Puiu D."/>
            <person name="Melake-Berhan A."/>
            <person name="Jones K.M."/>
            <person name="Redman J."/>
            <person name="Chen G."/>
            <person name="Cahoon E.B."/>
            <person name="Gedil M."/>
            <person name="Stanke M."/>
            <person name="Haas B.J."/>
            <person name="Wortman J.R."/>
            <person name="Fraser-Liggett C.M."/>
            <person name="Ravel J."/>
            <person name="Rabinowicz P.D."/>
        </authorList>
    </citation>
    <scope>NUCLEOTIDE SEQUENCE [LARGE SCALE GENOMIC DNA]</scope>
    <source>
        <strain evidence="3">cv. Hale</strain>
    </source>
</reference>
<dbReference type="SUPFAM" id="SSF51905">
    <property type="entry name" value="FAD/NAD(P)-binding domain"/>
    <property type="match status" value="1"/>
</dbReference>
<sequence length="91" mass="10454">MNLAVSDVRLLAAGLDAFYRRGSTDLLDRYTDDALKRIWRAEYFSWWMTSMLHTFADASPFQREVQRAELENVVNSRALSTALAENYVGAF</sequence>
<dbReference type="GO" id="GO:0071949">
    <property type="term" value="F:FAD binding"/>
    <property type="evidence" value="ECO:0007669"/>
    <property type="project" value="InterPro"/>
</dbReference>
<gene>
    <name evidence="2" type="ORF">RCOM_1790260</name>
</gene>
<evidence type="ECO:0000313" key="3">
    <source>
        <dbReference type="Proteomes" id="UP000008311"/>
    </source>
</evidence>
<dbReference type="STRING" id="3988.B9TEJ7"/>
<dbReference type="Pfam" id="PF01494">
    <property type="entry name" value="FAD_binding_3"/>
    <property type="match status" value="1"/>
</dbReference>
<dbReference type="InterPro" id="IPR002938">
    <property type="entry name" value="FAD-bd"/>
</dbReference>
<proteinExistence type="predicted"/>
<dbReference type="InParanoid" id="B9TEJ7"/>
<keyword evidence="3" id="KW-1185">Reference proteome</keyword>
<protein>
    <recommendedName>
        <fullName evidence="1">FAD-binding domain-containing protein</fullName>
    </recommendedName>
</protein>
<organism evidence="2 3">
    <name type="scientific">Ricinus communis</name>
    <name type="common">Castor bean</name>
    <dbReference type="NCBI Taxonomy" id="3988"/>
    <lineage>
        <taxon>Eukaryota</taxon>
        <taxon>Viridiplantae</taxon>
        <taxon>Streptophyta</taxon>
        <taxon>Embryophyta</taxon>
        <taxon>Tracheophyta</taxon>
        <taxon>Spermatophyta</taxon>
        <taxon>Magnoliopsida</taxon>
        <taxon>eudicotyledons</taxon>
        <taxon>Gunneridae</taxon>
        <taxon>Pentapetalae</taxon>
        <taxon>rosids</taxon>
        <taxon>fabids</taxon>
        <taxon>Malpighiales</taxon>
        <taxon>Euphorbiaceae</taxon>
        <taxon>Acalyphoideae</taxon>
        <taxon>Acalypheae</taxon>
        <taxon>Ricinus</taxon>
    </lineage>
</organism>